<evidence type="ECO:0000256" key="3">
    <source>
        <dbReference type="ARBA" id="ARBA00023015"/>
    </source>
</evidence>
<dbReference type="SUPFAM" id="SSF117856">
    <property type="entry name" value="AF0104/ALDC/Ptd012-like"/>
    <property type="match status" value="1"/>
</dbReference>
<dbReference type="InterPro" id="IPR005175">
    <property type="entry name" value="PPC_dom"/>
</dbReference>
<accession>A0A5B7B447</accession>
<comment type="subcellular location">
    <subcellularLocation>
        <location evidence="2 7">Nucleus</location>
    </subcellularLocation>
</comment>
<keyword evidence="3 7" id="KW-0805">Transcription regulation</keyword>
<keyword evidence="6 7" id="KW-0539">Nucleus</keyword>
<evidence type="ECO:0000256" key="2">
    <source>
        <dbReference type="ARBA" id="ARBA00004123"/>
    </source>
</evidence>
<feature type="region of interest" description="Disordered" evidence="8">
    <location>
        <begin position="22"/>
        <end position="109"/>
    </location>
</feature>
<dbReference type="EMBL" id="GHES01031842">
    <property type="protein sequence ID" value="MPA62401.1"/>
    <property type="molecule type" value="Transcribed_RNA"/>
</dbReference>
<proteinExistence type="predicted"/>
<dbReference type="InterPro" id="IPR014476">
    <property type="entry name" value="AHL15-29"/>
</dbReference>
<dbReference type="FunFam" id="3.30.1330.80:FF:000006">
    <property type="entry name" value="AT-hook motif nuclear-localized protein"/>
    <property type="match status" value="1"/>
</dbReference>
<comment type="function">
    <text evidence="1 7">Transcription factor that specifically binds AT-rich DNA sequences related to the nuclear matrix attachment regions (MARs).</text>
</comment>
<evidence type="ECO:0000259" key="9">
    <source>
        <dbReference type="PROSITE" id="PS51742"/>
    </source>
</evidence>
<evidence type="ECO:0000256" key="1">
    <source>
        <dbReference type="ARBA" id="ARBA00003687"/>
    </source>
</evidence>
<dbReference type="GO" id="GO:0005634">
    <property type="term" value="C:nucleus"/>
    <property type="evidence" value="ECO:0007669"/>
    <property type="project" value="UniProtKB-SubCell"/>
</dbReference>
<evidence type="ECO:0000256" key="8">
    <source>
        <dbReference type="SAM" id="MobiDB-lite"/>
    </source>
</evidence>
<feature type="domain" description="PPC" evidence="9">
    <location>
        <begin position="111"/>
        <end position="254"/>
    </location>
</feature>
<dbReference type="PANTHER" id="PTHR31100:SF69">
    <property type="entry name" value="AT-HOOK MOTIF NUCLEAR-LOCALIZED PROTEIN 17-RELATED"/>
    <property type="match status" value="1"/>
</dbReference>
<dbReference type="CDD" id="cd11378">
    <property type="entry name" value="DUF296"/>
    <property type="match status" value="1"/>
</dbReference>
<dbReference type="PANTHER" id="PTHR31100">
    <property type="entry name" value="AT-HOOK MOTIF NUCLEAR-LOCALIZED PROTEIN 15"/>
    <property type="match status" value="1"/>
</dbReference>
<dbReference type="AlphaFoldDB" id="A0A5B7B447"/>
<dbReference type="Pfam" id="PF03479">
    <property type="entry name" value="PCC"/>
    <property type="match status" value="1"/>
</dbReference>
<keyword evidence="5 7" id="KW-0804">Transcription</keyword>
<dbReference type="PIRSF" id="PIRSF016021">
    <property type="entry name" value="ESCAROLA"/>
    <property type="match status" value="1"/>
</dbReference>
<name>A0A5B7B447_DAVIN</name>
<dbReference type="Gene3D" id="3.30.1330.80">
    <property type="entry name" value="Hypothetical protein, similar to alpha- acetolactate decarboxylase, domain 2"/>
    <property type="match status" value="1"/>
</dbReference>
<feature type="region of interest" description="Disordered" evidence="8">
    <location>
        <begin position="239"/>
        <end position="274"/>
    </location>
</feature>
<evidence type="ECO:0000256" key="6">
    <source>
        <dbReference type="ARBA" id="ARBA00023242"/>
    </source>
</evidence>
<dbReference type="PROSITE" id="PS51742">
    <property type="entry name" value="PPC"/>
    <property type="match status" value="1"/>
</dbReference>
<organism evidence="10">
    <name type="scientific">Davidia involucrata</name>
    <name type="common">Dove tree</name>
    <dbReference type="NCBI Taxonomy" id="16924"/>
    <lineage>
        <taxon>Eukaryota</taxon>
        <taxon>Viridiplantae</taxon>
        <taxon>Streptophyta</taxon>
        <taxon>Embryophyta</taxon>
        <taxon>Tracheophyta</taxon>
        <taxon>Spermatophyta</taxon>
        <taxon>Magnoliopsida</taxon>
        <taxon>eudicotyledons</taxon>
        <taxon>Gunneridae</taxon>
        <taxon>Pentapetalae</taxon>
        <taxon>asterids</taxon>
        <taxon>Cornales</taxon>
        <taxon>Nyssaceae</taxon>
        <taxon>Davidia</taxon>
    </lineage>
</organism>
<dbReference type="GO" id="GO:0003680">
    <property type="term" value="F:minor groove of adenine-thymine-rich DNA binding"/>
    <property type="evidence" value="ECO:0007669"/>
    <property type="project" value="UniProtKB-UniRule"/>
</dbReference>
<dbReference type="GO" id="GO:0003700">
    <property type="term" value="F:DNA-binding transcription factor activity"/>
    <property type="evidence" value="ECO:0007669"/>
    <property type="project" value="TreeGrafter"/>
</dbReference>
<evidence type="ECO:0000256" key="7">
    <source>
        <dbReference type="PIRNR" id="PIRNR016021"/>
    </source>
</evidence>
<keyword evidence="4 7" id="KW-0238">DNA-binding</keyword>
<evidence type="ECO:0000256" key="5">
    <source>
        <dbReference type="ARBA" id="ARBA00023163"/>
    </source>
</evidence>
<gene>
    <name evidence="10" type="ORF">Din_031842</name>
</gene>
<evidence type="ECO:0000313" key="10">
    <source>
        <dbReference type="EMBL" id="MPA62401.1"/>
    </source>
</evidence>
<protein>
    <recommendedName>
        <fullName evidence="7">AT-hook motif nuclear-localized protein</fullName>
    </recommendedName>
</protein>
<sequence length="304" mass="32177">MKGEYVEDKDHSNNMFPKLHQTHKFQQQQNPLHPNHPHHHHFQLTRECQTSEEADSRSSGGATPTVTATTTTKKEHNGDGATIEVVRRPRGRPPGSKNKPKPPVFITRDTEPSMSPYVLELPGGVDVVDAISRFCRKRNMGICVLTASGTVANVTLRQPSTTPGATVTFHGRFDILALSATILPTTTSSIQPPLANGFAISLAGPQGQIVGGSVVGSLIAAGTVYVIAASFNNPSYHRLPAEDELRSSGSGGNDQGQSPPAVSGGGDSGHPPAATAESCGMSIYSCHLPSDVIWAPTARPPPPY</sequence>
<feature type="compositionally biased region" description="Low complexity" evidence="8">
    <location>
        <begin position="62"/>
        <end position="71"/>
    </location>
</feature>
<reference evidence="10" key="1">
    <citation type="submission" date="2019-08" db="EMBL/GenBank/DDBJ databases">
        <title>Reference gene set and small RNA set construction with multiple tissues from Davidia involucrata Baill.</title>
        <authorList>
            <person name="Yang H."/>
            <person name="Zhou C."/>
            <person name="Li G."/>
            <person name="Wang J."/>
            <person name="Gao P."/>
            <person name="Wang M."/>
            <person name="Wang R."/>
            <person name="Zhao Y."/>
        </authorList>
    </citation>
    <scope>NUCLEOTIDE SEQUENCE</scope>
    <source>
        <tissue evidence="10">Mixed with DoveR01_LX</tissue>
    </source>
</reference>
<evidence type="ECO:0000256" key="4">
    <source>
        <dbReference type="ARBA" id="ARBA00023125"/>
    </source>
</evidence>